<sequence>MSPFYDGSSRRTVLAFALTLVACVSLIVLLKLPGLIISMVIAIAAWLMVSAQPQSREHAALRTSIELSAEDLRDIMAQFQDFETSTDIDAIADRTLHRPALLDLETTDPDIEAFHFQYASAHRFLRRLPTRMSNPVLNTHQLEQLLAVTDQRAAELQESWLAARRAAFRLGPGYRNE</sequence>
<keyword evidence="1" id="KW-0812">Transmembrane</keyword>
<dbReference type="AlphaFoldDB" id="A0A7T0KDZ1"/>
<keyword evidence="3" id="KW-1185">Reference proteome</keyword>
<reference evidence="2 3" key="1">
    <citation type="submission" date="2020-11" db="EMBL/GenBank/DDBJ databases">
        <title>Corynebacterium sp. ZJ-599.</title>
        <authorList>
            <person name="Zhou J."/>
        </authorList>
    </citation>
    <scope>NUCLEOTIDE SEQUENCE [LARGE SCALE GENOMIC DNA]</scope>
    <source>
        <strain evidence="2 3">ZJ-599</strain>
    </source>
</reference>
<keyword evidence="1" id="KW-0472">Membrane</keyword>
<dbReference type="KEGG" id="cliz:G7Y31_07145"/>
<proteinExistence type="predicted"/>
<keyword evidence="1" id="KW-1133">Transmembrane helix</keyword>
<organism evidence="2 3">
    <name type="scientific">Corynebacterium lizhenjunii</name>
    <dbReference type="NCBI Taxonomy" id="2709394"/>
    <lineage>
        <taxon>Bacteria</taxon>
        <taxon>Bacillati</taxon>
        <taxon>Actinomycetota</taxon>
        <taxon>Actinomycetes</taxon>
        <taxon>Mycobacteriales</taxon>
        <taxon>Corynebacteriaceae</taxon>
        <taxon>Corynebacterium</taxon>
    </lineage>
</organism>
<gene>
    <name evidence="2" type="ORF">G7Y31_07145</name>
</gene>
<name>A0A7T0KDZ1_9CORY</name>
<dbReference type="EMBL" id="CP064954">
    <property type="protein sequence ID" value="QPK78354.1"/>
    <property type="molecule type" value="Genomic_DNA"/>
</dbReference>
<dbReference type="Proteomes" id="UP000594681">
    <property type="component" value="Chromosome"/>
</dbReference>
<evidence type="ECO:0000313" key="2">
    <source>
        <dbReference type="EMBL" id="QPK78354.1"/>
    </source>
</evidence>
<evidence type="ECO:0000313" key="3">
    <source>
        <dbReference type="Proteomes" id="UP000594681"/>
    </source>
</evidence>
<accession>A0A7T0KDZ1</accession>
<feature type="transmembrane region" description="Helical" evidence="1">
    <location>
        <begin position="12"/>
        <end position="29"/>
    </location>
</feature>
<evidence type="ECO:0000256" key="1">
    <source>
        <dbReference type="SAM" id="Phobius"/>
    </source>
</evidence>
<dbReference type="RefSeq" id="WP_165006591.1">
    <property type="nucleotide sequence ID" value="NZ_CP064954.1"/>
</dbReference>
<protein>
    <submittedName>
        <fullName evidence="2">Uncharacterized protein</fullName>
    </submittedName>
</protein>